<evidence type="ECO:0000313" key="3">
    <source>
        <dbReference type="EMBL" id="QRI54112.1"/>
    </source>
</evidence>
<feature type="transmembrane region" description="Helical" evidence="1">
    <location>
        <begin position="7"/>
        <end position="25"/>
    </location>
</feature>
<gene>
    <name evidence="2" type="ORF">EXM69_19560</name>
    <name evidence="3" type="ORF">JQS73_03065</name>
</gene>
<keyword evidence="1" id="KW-1133">Transmembrane helix</keyword>
<reference evidence="3 5" key="1">
    <citation type="journal article" date="2014" name="J. Infect. Dis.">
        <title>Molecular characterization of a novel botulinum neurotoxin type H gene.</title>
        <authorList>
            <person name="Dover N."/>
            <person name="Barash J.R."/>
            <person name="Hill K.K."/>
            <person name="Xie G."/>
            <person name="Arnon S.S."/>
        </authorList>
    </citation>
    <scope>NUCLEOTIDE SEQUENCE [LARGE SCALE GENOMIC DNA]</scope>
    <source>
        <strain evidence="3 5">IBCA10-7060</strain>
    </source>
</reference>
<dbReference type="AlphaFoldDB" id="A0A0A2HBV6"/>
<dbReference type="EMBL" id="CP069280">
    <property type="protein sequence ID" value="QRI54112.1"/>
    <property type="molecule type" value="Genomic_DNA"/>
</dbReference>
<dbReference type="InterPro" id="IPR011042">
    <property type="entry name" value="6-blade_b-propeller_TolB-like"/>
</dbReference>
<evidence type="ECO:0000256" key="1">
    <source>
        <dbReference type="SAM" id="Phobius"/>
    </source>
</evidence>
<organism evidence="2 4">
    <name type="scientific">Clostridium botulinum</name>
    <dbReference type="NCBI Taxonomy" id="1491"/>
    <lineage>
        <taxon>Bacteria</taxon>
        <taxon>Bacillati</taxon>
        <taxon>Bacillota</taxon>
        <taxon>Clostridia</taxon>
        <taxon>Eubacteriales</taxon>
        <taxon>Clostridiaceae</taxon>
        <taxon>Clostridium</taxon>
    </lineage>
</organism>
<evidence type="ECO:0000313" key="4">
    <source>
        <dbReference type="Proteomes" id="UP000473887"/>
    </source>
</evidence>
<evidence type="ECO:0000313" key="2">
    <source>
        <dbReference type="EMBL" id="NEZ94077.1"/>
    </source>
</evidence>
<keyword evidence="1" id="KW-0812">Transmembrane</keyword>
<dbReference type="Proteomes" id="UP000663464">
    <property type="component" value="Chromosome"/>
</dbReference>
<dbReference type="Gene3D" id="2.120.10.30">
    <property type="entry name" value="TolB, C-terminal domain"/>
    <property type="match status" value="1"/>
</dbReference>
<reference evidence="3" key="3">
    <citation type="submission" date="2021-02" db="EMBL/GenBank/DDBJ databases">
        <authorList>
            <person name="Dover N."/>
            <person name="Barash J.R."/>
            <person name="Bell J.M."/>
            <person name="Sylvester M.D."/>
            <person name="Arnon S."/>
        </authorList>
    </citation>
    <scope>NUCLEOTIDE SEQUENCE</scope>
    <source>
        <strain evidence="3">IBCA10-7060</strain>
    </source>
</reference>
<sequence length="338" mass="38395">MKVVKKIILWVMISLTLQFAGLFYIDKYFLASGGTRIKAKKVTNTGTENKDYDVNIPENVEELDVSFNGKYISYFKDNKLNIISTKNGEKKNIEFDSKKDKLEYIWLSDRNRIIYAENKEGQVLLNSYDVDKDQKDKICEFNFESSSAKIEDIKAAPLMNLIYVKVNVGGNNNRLYSVNIMKEKDRIDIMTEAVGDMNIIPHEDILIYEDKINKKIFATHNETSINIGGVTSPKLLSIDDNDNVYIGELKEDQVVKIYYGNVKNNTSTWKALDIPNGAKVKDIYVSPLGSLYVNDDLKGVIKEISTGKETKYSGVMMKMYIDGVASISDGKLVKTKFK</sequence>
<keyword evidence="1" id="KW-0472">Membrane</keyword>
<dbReference type="InterPro" id="IPR015943">
    <property type="entry name" value="WD40/YVTN_repeat-like_dom_sf"/>
</dbReference>
<accession>A0A0A2HBV6</accession>
<proteinExistence type="predicted"/>
<protein>
    <recommendedName>
        <fullName evidence="6">Dipeptidyl peptidase IV</fullName>
    </recommendedName>
</protein>
<dbReference type="Proteomes" id="UP000473887">
    <property type="component" value="Unassembled WGS sequence"/>
</dbReference>
<evidence type="ECO:0000313" key="5">
    <source>
        <dbReference type="Proteomes" id="UP000663464"/>
    </source>
</evidence>
<dbReference type="SUPFAM" id="SSF82171">
    <property type="entry name" value="DPP6 N-terminal domain-like"/>
    <property type="match status" value="1"/>
</dbReference>
<dbReference type="EMBL" id="SGKC01000069">
    <property type="protein sequence ID" value="NEZ94077.1"/>
    <property type="molecule type" value="Genomic_DNA"/>
</dbReference>
<reference evidence="2 4" key="2">
    <citation type="submission" date="2019-02" db="EMBL/GenBank/DDBJ databases">
        <title>Genome sequencing of Clostridium botulinum clinical isolates.</title>
        <authorList>
            <person name="Brunt J."/>
            <person name="Van Vliet A.H.M."/>
            <person name="Stringer S.C."/>
            <person name="Grant K.A."/>
            <person name="Carter A.C."/>
            <person name="Peck M.W."/>
        </authorList>
    </citation>
    <scope>NUCLEOTIDE SEQUENCE [LARGE SCALE GENOMIC DNA]</scope>
    <source>
        <strain evidence="2 4">H142660711</strain>
    </source>
</reference>
<name>A0A0A2HBV6_CLOBO</name>
<evidence type="ECO:0008006" key="6">
    <source>
        <dbReference type="Google" id="ProtNLM"/>
    </source>
</evidence>
<dbReference type="RefSeq" id="WP_003359766.1">
    <property type="nucleotide sequence ID" value="NZ_AP025140.1"/>
</dbReference>
<dbReference type="Gene3D" id="2.130.10.10">
    <property type="entry name" value="YVTN repeat-like/Quinoprotein amine dehydrogenase"/>
    <property type="match status" value="1"/>
</dbReference>